<evidence type="ECO:0000256" key="1">
    <source>
        <dbReference type="ARBA" id="ARBA00004496"/>
    </source>
</evidence>
<organism evidence="11">
    <name type="scientific">Flexilinea flocculi</name>
    <dbReference type="NCBI Taxonomy" id="1678840"/>
    <lineage>
        <taxon>Bacteria</taxon>
        <taxon>Bacillati</taxon>
        <taxon>Chloroflexota</taxon>
        <taxon>Anaerolineae</taxon>
        <taxon>Anaerolineales</taxon>
        <taxon>Anaerolineaceae</taxon>
        <taxon>Flexilinea</taxon>
    </lineage>
</organism>
<dbReference type="Gene3D" id="2.160.10.10">
    <property type="entry name" value="Hexapeptide repeat proteins"/>
    <property type="match status" value="1"/>
</dbReference>
<evidence type="ECO:0000256" key="6">
    <source>
        <dbReference type="ARBA" id="ARBA00023315"/>
    </source>
</evidence>
<evidence type="ECO:0000256" key="5">
    <source>
        <dbReference type="ARBA" id="ARBA00022695"/>
    </source>
</evidence>
<dbReference type="AlphaFoldDB" id="A0A0K8P9E4"/>
<dbReference type="InterPro" id="IPR025877">
    <property type="entry name" value="MobA-like_NTP_Trfase"/>
</dbReference>
<comment type="subcellular location">
    <subcellularLocation>
        <location evidence="1">Cytoplasm</location>
    </subcellularLocation>
</comment>
<evidence type="ECO:0000313" key="12">
    <source>
        <dbReference type="Proteomes" id="UP000053370"/>
    </source>
</evidence>
<evidence type="ECO:0000256" key="8">
    <source>
        <dbReference type="ARBA" id="ARBA00048493"/>
    </source>
</evidence>
<evidence type="ECO:0000259" key="10">
    <source>
        <dbReference type="Pfam" id="PF12804"/>
    </source>
</evidence>
<dbReference type="PANTHER" id="PTHR43584:SF3">
    <property type="entry name" value="BIFUNCTIONAL PROTEIN GLMU"/>
    <property type="match status" value="1"/>
</dbReference>
<dbReference type="STRING" id="1678840.ATC1_1158"/>
<dbReference type="InterPro" id="IPR050065">
    <property type="entry name" value="GlmU-like"/>
</dbReference>
<comment type="catalytic activity">
    <reaction evidence="7">
        <text>alpha-D-glucosamine 1-phosphate + acetyl-CoA = N-acetyl-alpha-D-glucosamine 1-phosphate + CoA + H(+)</text>
        <dbReference type="Rhea" id="RHEA:13725"/>
        <dbReference type="ChEBI" id="CHEBI:15378"/>
        <dbReference type="ChEBI" id="CHEBI:57287"/>
        <dbReference type="ChEBI" id="CHEBI:57288"/>
        <dbReference type="ChEBI" id="CHEBI:57776"/>
        <dbReference type="ChEBI" id="CHEBI:58516"/>
        <dbReference type="EC" id="2.3.1.157"/>
    </reaction>
</comment>
<dbReference type="EMBL" id="DF968179">
    <property type="protein sequence ID" value="GAP39139.1"/>
    <property type="molecule type" value="Genomic_DNA"/>
</dbReference>
<evidence type="ECO:0000256" key="3">
    <source>
        <dbReference type="ARBA" id="ARBA00007947"/>
    </source>
</evidence>
<dbReference type="InterPro" id="IPR029044">
    <property type="entry name" value="Nucleotide-diphossugar_trans"/>
</dbReference>
<dbReference type="SUPFAM" id="SSF53448">
    <property type="entry name" value="Nucleotide-diphospho-sugar transferases"/>
    <property type="match status" value="1"/>
</dbReference>
<dbReference type="Pfam" id="PF00132">
    <property type="entry name" value="Hexapep"/>
    <property type="match status" value="1"/>
</dbReference>
<comment type="catalytic activity">
    <reaction evidence="8">
        <text>N-acetyl-alpha-D-glucosamine 1-phosphate + UTP + H(+) = UDP-N-acetyl-alpha-D-glucosamine + diphosphate</text>
        <dbReference type="Rhea" id="RHEA:13509"/>
        <dbReference type="ChEBI" id="CHEBI:15378"/>
        <dbReference type="ChEBI" id="CHEBI:33019"/>
        <dbReference type="ChEBI" id="CHEBI:46398"/>
        <dbReference type="ChEBI" id="CHEBI:57705"/>
        <dbReference type="ChEBI" id="CHEBI:57776"/>
        <dbReference type="EC" id="2.7.7.23"/>
    </reaction>
</comment>
<dbReference type="GO" id="GO:0005737">
    <property type="term" value="C:cytoplasm"/>
    <property type="evidence" value="ECO:0007669"/>
    <property type="project" value="UniProtKB-SubCell"/>
</dbReference>
<keyword evidence="5" id="KW-0548">Nucleotidyltransferase</keyword>
<proteinExistence type="inferred from homology"/>
<reference evidence="11" key="1">
    <citation type="journal article" date="2015" name="Genome Announc.">
        <title>Draft Genome Sequence of Anaerolineae Strain TC1, a Novel Isolate from a Methanogenic Wastewater Treatment System.</title>
        <authorList>
            <person name="Matsuura N."/>
            <person name="Tourlousse D.M."/>
            <person name="Sun L."/>
            <person name="Toyonaga M."/>
            <person name="Kuroda K."/>
            <person name="Ohashi A."/>
            <person name="Cruz R."/>
            <person name="Yamaguchi T."/>
            <person name="Sekiguchi Y."/>
        </authorList>
    </citation>
    <scope>NUCLEOTIDE SEQUENCE [LARGE SCALE GENOMIC DNA]</scope>
    <source>
        <strain evidence="11">TC1</strain>
    </source>
</reference>
<keyword evidence="4" id="KW-0808">Transferase</keyword>
<evidence type="ECO:0000256" key="9">
    <source>
        <dbReference type="ARBA" id="ARBA00049628"/>
    </source>
</evidence>
<dbReference type="PATRIC" id="fig|1678840.3.peg.72"/>
<evidence type="ECO:0000256" key="7">
    <source>
        <dbReference type="ARBA" id="ARBA00048247"/>
    </source>
</evidence>
<dbReference type="PANTHER" id="PTHR43584">
    <property type="entry name" value="NUCLEOTIDYL TRANSFERASE"/>
    <property type="match status" value="1"/>
</dbReference>
<dbReference type="GO" id="GO:0003977">
    <property type="term" value="F:UDP-N-acetylglucosamine diphosphorylase activity"/>
    <property type="evidence" value="ECO:0007669"/>
    <property type="project" value="UniProtKB-EC"/>
</dbReference>
<accession>A0A0K8P9E4</accession>
<dbReference type="Proteomes" id="UP000053370">
    <property type="component" value="Unassembled WGS sequence"/>
</dbReference>
<dbReference type="Gene3D" id="3.90.550.10">
    <property type="entry name" value="Spore Coat Polysaccharide Biosynthesis Protein SpsA, Chain A"/>
    <property type="match status" value="1"/>
</dbReference>
<keyword evidence="12" id="KW-1185">Reference proteome</keyword>
<protein>
    <submittedName>
        <fullName evidence="11">Bifunctional protein GlmU</fullName>
    </submittedName>
</protein>
<gene>
    <name evidence="11" type="ORF">ATC1_1158</name>
</gene>
<dbReference type="CDD" id="cd02540">
    <property type="entry name" value="GT2_GlmU_N_bac"/>
    <property type="match status" value="1"/>
</dbReference>
<dbReference type="GO" id="GO:0019134">
    <property type="term" value="F:glucosamine-1-phosphate N-acetyltransferase activity"/>
    <property type="evidence" value="ECO:0007669"/>
    <property type="project" value="UniProtKB-EC"/>
</dbReference>
<dbReference type="RefSeq" id="WP_062276878.1">
    <property type="nucleotide sequence ID" value="NZ_DF968179.1"/>
</dbReference>
<comment type="similarity">
    <text evidence="3">In the N-terminal section; belongs to the N-acetylglucosamine-1-phosphate uridyltransferase family.</text>
</comment>
<dbReference type="InterPro" id="IPR001451">
    <property type="entry name" value="Hexapep"/>
</dbReference>
<comment type="function">
    <text evidence="9">Catalyzes the last two sequential reactions in the de novo biosynthetic pathway for UDP-N-acetylglucosamine (UDP-GlcNAc). The C-terminal domain catalyzes the transfer of acetyl group from acetyl coenzyme A to glucosamine-1-phosphate (GlcN-1-P) to produce N-acetylglucosamine-1-phosphate (GlcNAc-1-P), which is converted into UDP-GlcNAc by the transfer of uridine 5-monophosphate (from uridine 5-triphosphate), a reaction catalyzed by the N-terminal domain.</text>
</comment>
<name>A0A0K8P9E4_9CHLR</name>
<sequence length="332" mass="36341">MSIIPVILAAGQGTRMKSALPKVLHAVLGKPMISYILDEIAKVTPEKPVVVLGHGADQVKAVIQERAHIAIQKQQLGTADAVLAAEAQAADKTEYVIVAYSDMPCLRAQTIQRICDTQKENSGAFSMLTIIQEDSHGFGRIVRQMDGSVAAIVEEAQATPEILNIKECNVGVYCFRSSWLWQALKRVKISPKGEYYLTDLVELANEDHLPVQAVVLEDQEEALGVNNRVHLSEAEGILRKRINQKWMMEGVTMIDPSSTYIAADVTISRDVILYPDTWIEGKTIIGDNCLIGPGTFIADSEIGKGCVIRQSSVKNYSLPEKSVIGPFQVLGQ</sequence>
<dbReference type="Pfam" id="PF12804">
    <property type="entry name" value="NTP_transf_3"/>
    <property type="match status" value="1"/>
</dbReference>
<evidence type="ECO:0000313" key="11">
    <source>
        <dbReference type="EMBL" id="GAP39139.1"/>
    </source>
</evidence>
<comment type="similarity">
    <text evidence="2">In the C-terminal section; belongs to the transferase hexapeptide repeat family.</text>
</comment>
<evidence type="ECO:0000256" key="4">
    <source>
        <dbReference type="ARBA" id="ARBA00022679"/>
    </source>
</evidence>
<keyword evidence="6" id="KW-0012">Acyltransferase</keyword>
<feature type="domain" description="MobA-like NTP transferase" evidence="10">
    <location>
        <begin position="6"/>
        <end position="126"/>
    </location>
</feature>
<dbReference type="OrthoDB" id="9775031at2"/>
<evidence type="ECO:0000256" key="2">
    <source>
        <dbReference type="ARBA" id="ARBA00007707"/>
    </source>
</evidence>